<keyword evidence="2 4" id="KW-0560">Oxidoreductase</keyword>
<keyword evidence="3" id="KW-0520">NAD</keyword>
<evidence type="ECO:0000259" key="6">
    <source>
        <dbReference type="Pfam" id="PF02826"/>
    </source>
</evidence>
<dbReference type="Proteomes" id="UP000295627">
    <property type="component" value="Unassembled WGS sequence"/>
</dbReference>
<name>A0A4R5PGS1_9MYCO</name>
<comment type="caution">
    <text evidence="7">The sequence shown here is derived from an EMBL/GenBank/DDBJ whole genome shotgun (WGS) entry which is preliminary data.</text>
</comment>
<feature type="domain" description="D-isomer specific 2-hydroxyacid dehydrogenase NAD-binding" evidence="6">
    <location>
        <begin position="106"/>
        <end position="302"/>
    </location>
</feature>
<evidence type="ECO:0000256" key="1">
    <source>
        <dbReference type="ARBA" id="ARBA00005854"/>
    </source>
</evidence>
<dbReference type="GO" id="GO:0051287">
    <property type="term" value="F:NAD binding"/>
    <property type="evidence" value="ECO:0007669"/>
    <property type="project" value="InterPro"/>
</dbReference>
<dbReference type="InterPro" id="IPR006140">
    <property type="entry name" value="D-isomer_DH_NAD-bd"/>
</dbReference>
<evidence type="ECO:0000256" key="3">
    <source>
        <dbReference type="ARBA" id="ARBA00023027"/>
    </source>
</evidence>
<dbReference type="Pfam" id="PF00389">
    <property type="entry name" value="2-Hacid_dh"/>
    <property type="match status" value="1"/>
</dbReference>
<reference evidence="7 8" key="1">
    <citation type="journal article" date="2019" name="Sci. Rep.">
        <title>Extended insight into the Mycobacterium chelonae-abscessus complex through whole genome sequencing of Mycobacterium salmoniphilum outbreak and Mycobacterium salmoniphilum-like strains.</title>
        <authorList>
            <person name="Behra P.R.K."/>
            <person name="Das S."/>
            <person name="Pettersson B.M.F."/>
            <person name="Shirreff L."/>
            <person name="DuCote T."/>
            <person name="Jacobsson K.G."/>
            <person name="Ennis D.G."/>
            <person name="Kirsebom L.A."/>
        </authorList>
    </citation>
    <scope>NUCLEOTIDE SEQUENCE [LARGE SCALE GENOMIC DNA]</scope>
    <source>
        <strain evidence="7 8">DSM 45524</strain>
    </source>
</reference>
<dbReference type="PROSITE" id="PS00065">
    <property type="entry name" value="D_2_HYDROXYACID_DH_1"/>
    <property type="match status" value="1"/>
</dbReference>
<evidence type="ECO:0000256" key="4">
    <source>
        <dbReference type="RuleBase" id="RU003719"/>
    </source>
</evidence>
<sequence>MKVIVFEAESYEEPIFSPLRRTHELRLISEPLRAINAAEYADAEIISTFLYSELSRSVLEKLPAVKLIATRSTGFDHIDTAYCTQRAITVSNVPSYGANTVAEHVFALLLAISHRLLEAVERARTGPYTPKGLQGFDLEGKVLGVVGTGSIGRNVIRIGRGFGMTIIACDLKPDHELARKLGFRYEPLPELLAAADVVTLHVPATPATRNLLSDNEFARMKTGVVLINTARGTLINVRALITALRAGKVAAAGLDVLPDEPVIREEAELICARFDDQVHLINVVADHVLLRMPNVVVTPHSAFNTREAVQRIAETTMSNITAFTEGRPQNTAIGNGVNPNRP</sequence>
<gene>
    <name evidence="7" type="ORF">EJ571_00900</name>
</gene>
<dbReference type="InterPro" id="IPR058205">
    <property type="entry name" value="D-LDH-like"/>
</dbReference>
<dbReference type="InterPro" id="IPR036291">
    <property type="entry name" value="NAD(P)-bd_dom_sf"/>
</dbReference>
<dbReference type="RefSeq" id="WP_078334587.1">
    <property type="nucleotide sequence ID" value="NZ_MAFQ01000007.1"/>
</dbReference>
<dbReference type="Pfam" id="PF02826">
    <property type="entry name" value="2-Hacid_dh_C"/>
    <property type="match status" value="1"/>
</dbReference>
<dbReference type="InterPro" id="IPR006139">
    <property type="entry name" value="D-isomer_2_OHA_DH_cat_dom"/>
</dbReference>
<dbReference type="SUPFAM" id="SSF51735">
    <property type="entry name" value="NAD(P)-binding Rossmann-fold domains"/>
    <property type="match status" value="1"/>
</dbReference>
<dbReference type="InterPro" id="IPR029752">
    <property type="entry name" value="D-isomer_DH_CS1"/>
</dbReference>
<evidence type="ECO:0000313" key="8">
    <source>
        <dbReference type="Proteomes" id="UP000295627"/>
    </source>
</evidence>
<dbReference type="AlphaFoldDB" id="A0A4R5PGS1"/>
<protein>
    <submittedName>
        <fullName evidence="7">Hydroxyacid dehydrogenase</fullName>
    </submittedName>
</protein>
<feature type="domain" description="D-isomer specific 2-hydroxyacid dehydrogenase catalytic" evidence="5">
    <location>
        <begin position="4"/>
        <end position="332"/>
    </location>
</feature>
<evidence type="ECO:0000259" key="5">
    <source>
        <dbReference type="Pfam" id="PF00389"/>
    </source>
</evidence>
<dbReference type="PANTHER" id="PTHR43026">
    <property type="entry name" value="2-HYDROXYACID DEHYDROGENASE HOMOLOG 1-RELATED"/>
    <property type="match status" value="1"/>
</dbReference>
<dbReference type="PROSITE" id="PS00671">
    <property type="entry name" value="D_2_HYDROXYACID_DH_3"/>
    <property type="match status" value="1"/>
</dbReference>
<dbReference type="Gene3D" id="3.40.50.720">
    <property type="entry name" value="NAD(P)-binding Rossmann-like Domain"/>
    <property type="match status" value="2"/>
</dbReference>
<dbReference type="CDD" id="cd12187">
    <property type="entry name" value="LDH_like_1"/>
    <property type="match status" value="1"/>
</dbReference>
<organism evidence="7 8">
    <name type="scientific">Mycobacteroides franklinii</name>
    <dbReference type="NCBI Taxonomy" id="948102"/>
    <lineage>
        <taxon>Bacteria</taxon>
        <taxon>Bacillati</taxon>
        <taxon>Actinomycetota</taxon>
        <taxon>Actinomycetes</taxon>
        <taxon>Mycobacteriales</taxon>
        <taxon>Mycobacteriaceae</taxon>
        <taxon>Mycobacteroides</taxon>
    </lineage>
</organism>
<dbReference type="PROSITE" id="PS00670">
    <property type="entry name" value="D_2_HYDROXYACID_DH_2"/>
    <property type="match status" value="1"/>
</dbReference>
<proteinExistence type="inferred from homology"/>
<comment type="similarity">
    <text evidence="1 4">Belongs to the D-isomer specific 2-hydroxyacid dehydrogenase family.</text>
</comment>
<dbReference type="EMBL" id="RXLR01000005">
    <property type="protein sequence ID" value="TDH25894.1"/>
    <property type="molecule type" value="Genomic_DNA"/>
</dbReference>
<evidence type="ECO:0000256" key="2">
    <source>
        <dbReference type="ARBA" id="ARBA00023002"/>
    </source>
</evidence>
<dbReference type="SUPFAM" id="SSF52283">
    <property type="entry name" value="Formate/glycerate dehydrogenase catalytic domain-like"/>
    <property type="match status" value="1"/>
</dbReference>
<accession>A0A4R5PGS1</accession>
<evidence type="ECO:0000313" key="7">
    <source>
        <dbReference type="EMBL" id="TDH25894.1"/>
    </source>
</evidence>
<dbReference type="PANTHER" id="PTHR43026:SF1">
    <property type="entry name" value="2-HYDROXYACID DEHYDROGENASE HOMOLOG 1-RELATED"/>
    <property type="match status" value="1"/>
</dbReference>
<dbReference type="GO" id="GO:0008720">
    <property type="term" value="F:D-lactate dehydrogenase (NAD+) activity"/>
    <property type="evidence" value="ECO:0007669"/>
    <property type="project" value="TreeGrafter"/>
</dbReference>
<dbReference type="InterPro" id="IPR029753">
    <property type="entry name" value="D-isomer_DH_CS"/>
</dbReference>